<dbReference type="GO" id="GO:0044594">
    <property type="term" value="F:17-beta-hydroxysteroid dehydrogenase (NAD+) activity"/>
    <property type="evidence" value="ECO:0007669"/>
    <property type="project" value="TreeGrafter"/>
</dbReference>
<evidence type="ECO:0000313" key="4">
    <source>
        <dbReference type="Proteomes" id="UP000039046"/>
    </source>
</evidence>
<dbReference type="InterPro" id="IPR002539">
    <property type="entry name" value="MaoC-like_dom"/>
</dbReference>
<dbReference type="AlphaFoldDB" id="A0A0A1SZC7"/>
<evidence type="ECO:0000259" key="1">
    <source>
        <dbReference type="Pfam" id="PF01575"/>
    </source>
</evidence>
<dbReference type="STRING" id="1531966.A0A0A1SZC7"/>
<reference evidence="3 4" key="1">
    <citation type="journal article" date="2015" name="Genome Announc.">
        <title>Draft Genome Sequence and Gene Annotation of the Entomopathogenic Fungus Verticillium hemipterigenum.</title>
        <authorList>
            <person name="Horn F."/>
            <person name="Habel A."/>
            <person name="Scharf D.H."/>
            <person name="Dworschak J."/>
            <person name="Brakhage A.A."/>
            <person name="Guthke R."/>
            <person name="Hertweck C."/>
            <person name="Linde J."/>
        </authorList>
    </citation>
    <scope>NUCLEOTIDE SEQUENCE [LARGE SCALE GENOMIC DNA]</scope>
</reference>
<dbReference type="Pfam" id="PF01575">
    <property type="entry name" value="MaoC_dehydratas"/>
    <property type="match status" value="1"/>
</dbReference>
<dbReference type="Gene3D" id="3.10.129.10">
    <property type="entry name" value="Hotdog Thioesterase"/>
    <property type="match status" value="2"/>
</dbReference>
<dbReference type="HOGENOM" id="CLU_040078_0_1_1"/>
<keyword evidence="4" id="KW-1185">Reference proteome</keyword>
<proteinExistence type="predicted"/>
<dbReference type="GO" id="GO:0006635">
    <property type="term" value="P:fatty acid beta-oxidation"/>
    <property type="evidence" value="ECO:0007669"/>
    <property type="project" value="TreeGrafter"/>
</dbReference>
<dbReference type="InterPro" id="IPR029069">
    <property type="entry name" value="HotDog_dom_sf"/>
</dbReference>
<protein>
    <submittedName>
        <fullName evidence="3">Putative Multifunctional beta-oxidation protein</fullName>
    </submittedName>
</protein>
<dbReference type="InterPro" id="IPR054357">
    <property type="entry name" value="MFE-2_N"/>
</dbReference>
<evidence type="ECO:0000313" key="3">
    <source>
        <dbReference type="EMBL" id="CEJ85329.1"/>
    </source>
</evidence>
<dbReference type="SUPFAM" id="SSF54637">
    <property type="entry name" value="Thioesterase/thiol ester dehydrase-isomerase"/>
    <property type="match status" value="2"/>
</dbReference>
<feature type="domain" description="Peroxisomal multifunctional enzyme type 2-like N-terminal" evidence="2">
    <location>
        <begin position="26"/>
        <end position="153"/>
    </location>
</feature>
<dbReference type="PANTHER" id="PTHR13078:SF56">
    <property type="entry name" value="PEROXISOMAL MULTIFUNCTIONAL ENZYME TYPE 2"/>
    <property type="match status" value="1"/>
</dbReference>
<dbReference type="OrthoDB" id="3592703at2759"/>
<dbReference type="GO" id="GO:0004300">
    <property type="term" value="F:enoyl-CoA hydratase activity"/>
    <property type="evidence" value="ECO:0007669"/>
    <property type="project" value="TreeGrafter"/>
</dbReference>
<sequence>MSSKPSNEHLQAIEAAVGKLGPPVEFNYEDRETMLYNIGIGAKSDELKYVFEGDDEFQVIPTFGVLPGYTADMPFSFDSIIPNFNPMMLLHGEQYLEIRKYPIPTSANLISKSSLIEVVDKGNAAVVKTGLTVTHAETGEDIFYNEMTAFVRGSGGFDGNRVPADRGAATAANKPPARAPDFVQESATDIHQAAIFRLSGDYNPLHIDPSFAKMGGFKKPILHGLCTFGVAGKAIYDKYGAYKNVKVRFAGTVDPGQTIVTEMWREGKKIIFQCKVKETGKMAIVGAAAELVGDITSKI</sequence>
<feature type="domain" description="MaoC-like" evidence="1">
    <location>
        <begin position="174"/>
        <end position="285"/>
    </location>
</feature>
<dbReference type="EMBL" id="CDHN01000002">
    <property type="protein sequence ID" value="CEJ85329.1"/>
    <property type="molecule type" value="Genomic_DNA"/>
</dbReference>
<dbReference type="GO" id="GO:0005777">
    <property type="term" value="C:peroxisome"/>
    <property type="evidence" value="ECO:0007669"/>
    <property type="project" value="TreeGrafter"/>
</dbReference>
<gene>
    <name evidence="3" type="ORF">VHEMI03738</name>
</gene>
<accession>A0A0A1SZC7</accession>
<dbReference type="Pfam" id="PF22622">
    <property type="entry name" value="MFE-2_hydrat-2_N"/>
    <property type="match status" value="1"/>
</dbReference>
<name>A0A0A1SZC7_9HYPO</name>
<dbReference type="PANTHER" id="PTHR13078">
    <property type="entry name" value="PEROXISOMAL MULTIFUNCTIONAL ENZYME TYPE 2-RELATED"/>
    <property type="match status" value="1"/>
</dbReference>
<evidence type="ECO:0000259" key="2">
    <source>
        <dbReference type="Pfam" id="PF22622"/>
    </source>
</evidence>
<organism evidence="3 4">
    <name type="scientific">[Torrubiella] hemipterigena</name>
    <dbReference type="NCBI Taxonomy" id="1531966"/>
    <lineage>
        <taxon>Eukaryota</taxon>
        <taxon>Fungi</taxon>
        <taxon>Dikarya</taxon>
        <taxon>Ascomycota</taxon>
        <taxon>Pezizomycotina</taxon>
        <taxon>Sordariomycetes</taxon>
        <taxon>Hypocreomycetidae</taxon>
        <taxon>Hypocreales</taxon>
        <taxon>Clavicipitaceae</taxon>
        <taxon>Clavicipitaceae incertae sedis</taxon>
        <taxon>'Torrubiella' clade</taxon>
    </lineage>
</organism>
<dbReference type="Proteomes" id="UP000039046">
    <property type="component" value="Unassembled WGS sequence"/>
</dbReference>
<dbReference type="GO" id="GO:0003857">
    <property type="term" value="F:(3S)-3-hydroxyacyl-CoA dehydrogenase (NAD+) activity"/>
    <property type="evidence" value="ECO:0007669"/>
    <property type="project" value="TreeGrafter"/>
</dbReference>
<dbReference type="CDD" id="cd03448">
    <property type="entry name" value="HDE_HSD"/>
    <property type="match status" value="1"/>
</dbReference>